<feature type="transmembrane region" description="Helical" evidence="1">
    <location>
        <begin position="258"/>
        <end position="278"/>
    </location>
</feature>
<sequence>MLESVQYSACPIDVVLVGCESVGKSGLFRHLTGEKRALTSNVKGTTVAALTATCKLNNDMRLTDLPGLQFDMDSKSTQLTLDRLEGEQTLLLVVKATELKEELTQLQKELNLKGKQVAIVATHQDKYQPSNAEQKRVQELLQVPVVWINARKMDQEEQEKVITCIEQARIWAVTTSIVSFLPSTPIPVNKLIPMFRLRVVGPILACLIIMTMFALPVFAAYLFVSWFEPITEQYLLTPITTWLEQIPAFLANVLIGDYGIITLGWYSFLWAFPVVLLISITTTITEEIGIQEHLTSALDPWLRKIGLTGRDLLPAITGFGCNVVAVMQSRSCSSCTQVSCVSMIAFGSACSYQIGATLSIFNAAHAPFLFIPYLLLLFVVGAIHTRIWNRSTTDELTRIAPLPYLQGINGRAFWWKVSGVIKQFLVQAMPIFLLICLVASVLETVGVLSIFSWLAMPLLYLFSLPSDAAPGLIFSFIRKDGLLVLNEGQGSLLMDMSISQVFILVYLASTLSACLVTLFTISRELSWKDALSIGWKQMLTSVVSAAFIALGLYFL</sequence>
<keyword evidence="1" id="KW-1133">Transmembrane helix</keyword>
<dbReference type="Proteomes" id="UP000339690">
    <property type="component" value="Chromosome"/>
</dbReference>
<dbReference type="GO" id="GO:0015093">
    <property type="term" value="F:ferrous iron transmembrane transporter activity"/>
    <property type="evidence" value="ECO:0007669"/>
    <property type="project" value="TreeGrafter"/>
</dbReference>
<feature type="transmembrane region" description="Helical" evidence="1">
    <location>
        <begin position="424"/>
        <end position="451"/>
    </location>
</feature>
<feature type="transmembrane region" description="Helical" evidence="1">
    <location>
        <begin position="368"/>
        <end position="388"/>
    </location>
</feature>
<feature type="transmembrane region" description="Helical" evidence="1">
    <location>
        <begin position="199"/>
        <end position="224"/>
    </location>
</feature>
<dbReference type="PANTHER" id="PTHR43185">
    <property type="entry name" value="FERROUS IRON TRANSPORT PROTEIN B"/>
    <property type="match status" value="1"/>
</dbReference>
<reference evidence="4 5" key="1">
    <citation type="submission" date="2019-11" db="EMBL/GenBank/DDBJ databases">
        <title>Gracilibacillus salitolerans sp. nov., a moderate halophile isolated from a saline soil in northwest China.</title>
        <authorList>
            <person name="Gan L."/>
        </authorList>
    </citation>
    <scope>NUCLEOTIDE SEQUENCE [LARGE SCALE GENOMIC DNA]</scope>
    <source>
        <strain evidence="4 5">SCU50</strain>
    </source>
</reference>
<evidence type="ECO:0000313" key="5">
    <source>
        <dbReference type="Proteomes" id="UP000339690"/>
    </source>
</evidence>
<dbReference type="Pfam" id="PF07670">
    <property type="entry name" value="Gate"/>
    <property type="match status" value="1"/>
</dbReference>
<dbReference type="GO" id="GO:0005525">
    <property type="term" value="F:GTP binding"/>
    <property type="evidence" value="ECO:0007669"/>
    <property type="project" value="InterPro"/>
</dbReference>
<dbReference type="Gene3D" id="3.40.50.300">
    <property type="entry name" value="P-loop containing nucleotide triphosphate hydrolases"/>
    <property type="match status" value="1"/>
</dbReference>
<evidence type="ECO:0000259" key="2">
    <source>
        <dbReference type="Pfam" id="PF02421"/>
    </source>
</evidence>
<dbReference type="InterPro" id="IPR030389">
    <property type="entry name" value="G_FEOB_dom"/>
</dbReference>
<dbReference type="SUPFAM" id="SSF52540">
    <property type="entry name" value="P-loop containing nucleoside triphosphate hydrolases"/>
    <property type="match status" value="1"/>
</dbReference>
<dbReference type="Pfam" id="PF02421">
    <property type="entry name" value="FeoB_N"/>
    <property type="match status" value="1"/>
</dbReference>
<dbReference type="InterPro" id="IPR027417">
    <property type="entry name" value="P-loop_NTPase"/>
</dbReference>
<keyword evidence="1" id="KW-0812">Transmembrane</keyword>
<keyword evidence="1" id="KW-0472">Membrane</keyword>
<protein>
    <submittedName>
        <fullName evidence="4">Ferrous iron transporter B</fullName>
    </submittedName>
</protein>
<dbReference type="AlphaFoldDB" id="A0A5Q2TF84"/>
<dbReference type="PANTHER" id="PTHR43185:SF1">
    <property type="entry name" value="FE(2+) TRANSPORTER FEOB"/>
    <property type="match status" value="1"/>
</dbReference>
<dbReference type="GO" id="GO:0005886">
    <property type="term" value="C:plasma membrane"/>
    <property type="evidence" value="ECO:0007669"/>
    <property type="project" value="TreeGrafter"/>
</dbReference>
<dbReference type="KEGG" id="grc:GI584_01770"/>
<organism evidence="4 5">
    <name type="scientific">Gracilibacillus salitolerans</name>
    <dbReference type="NCBI Taxonomy" id="2663022"/>
    <lineage>
        <taxon>Bacteria</taxon>
        <taxon>Bacillati</taxon>
        <taxon>Bacillota</taxon>
        <taxon>Bacilli</taxon>
        <taxon>Bacillales</taxon>
        <taxon>Bacillaceae</taxon>
        <taxon>Gracilibacillus</taxon>
    </lineage>
</organism>
<feature type="transmembrane region" description="Helical" evidence="1">
    <location>
        <begin position="533"/>
        <end position="554"/>
    </location>
</feature>
<evidence type="ECO:0000256" key="1">
    <source>
        <dbReference type="SAM" id="Phobius"/>
    </source>
</evidence>
<dbReference type="EMBL" id="CP045915">
    <property type="protein sequence ID" value="QGH32857.1"/>
    <property type="molecule type" value="Genomic_DNA"/>
</dbReference>
<dbReference type="InterPro" id="IPR011642">
    <property type="entry name" value="Gate_dom"/>
</dbReference>
<dbReference type="RefSeq" id="WP_153790031.1">
    <property type="nucleotide sequence ID" value="NZ_CP045915.1"/>
</dbReference>
<feature type="domain" description="FeoB-type G" evidence="2">
    <location>
        <begin position="13"/>
        <end position="155"/>
    </location>
</feature>
<evidence type="ECO:0000259" key="3">
    <source>
        <dbReference type="Pfam" id="PF07670"/>
    </source>
</evidence>
<gene>
    <name evidence="4" type="ORF">GI584_01770</name>
</gene>
<evidence type="ECO:0000313" key="4">
    <source>
        <dbReference type="EMBL" id="QGH32857.1"/>
    </source>
</evidence>
<accession>A0A5Q2TF84</accession>
<name>A0A5Q2TF84_9BACI</name>
<keyword evidence="5" id="KW-1185">Reference proteome</keyword>
<dbReference type="InterPro" id="IPR050860">
    <property type="entry name" value="FeoB_GTPase"/>
</dbReference>
<feature type="transmembrane region" description="Helical" evidence="1">
    <location>
        <begin position="497"/>
        <end position="521"/>
    </location>
</feature>
<feature type="domain" description="Nucleoside transporter/FeoB GTPase Gate" evidence="3">
    <location>
        <begin position="268"/>
        <end position="362"/>
    </location>
</feature>
<proteinExistence type="predicted"/>